<comment type="caution">
    <text evidence="3">The sequence shown here is derived from an EMBL/GenBank/DDBJ whole genome shotgun (WGS) entry which is preliminary data.</text>
</comment>
<name>A0A9P1GM43_9DINO</name>
<dbReference type="EMBL" id="CAMXCT020006623">
    <property type="protein sequence ID" value="CAL1170607.1"/>
    <property type="molecule type" value="Genomic_DNA"/>
</dbReference>
<dbReference type="InterPro" id="IPR001623">
    <property type="entry name" value="DnaJ_domain"/>
</dbReference>
<dbReference type="Proteomes" id="UP001152797">
    <property type="component" value="Unassembled WGS sequence"/>
</dbReference>
<organism evidence="3">
    <name type="scientific">Cladocopium goreaui</name>
    <dbReference type="NCBI Taxonomy" id="2562237"/>
    <lineage>
        <taxon>Eukaryota</taxon>
        <taxon>Sar</taxon>
        <taxon>Alveolata</taxon>
        <taxon>Dinophyceae</taxon>
        <taxon>Suessiales</taxon>
        <taxon>Symbiodiniaceae</taxon>
        <taxon>Cladocopium</taxon>
    </lineage>
</organism>
<evidence type="ECO:0000313" key="6">
    <source>
        <dbReference type="Proteomes" id="UP001152797"/>
    </source>
</evidence>
<dbReference type="SMART" id="SM00271">
    <property type="entry name" value="DnaJ"/>
    <property type="match status" value="1"/>
</dbReference>
<keyword evidence="6" id="KW-1185">Reference proteome</keyword>
<gene>
    <name evidence="3" type="ORF">C1SCF055_LOCUS41891</name>
</gene>
<feature type="region of interest" description="Disordered" evidence="1">
    <location>
        <begin position="124"/>
        <end position="156"/>
    </location>
</feature>
<dbReference type="Pfam" id="PF00226">
    <property type="entry name" value="DnaJ"/>
    <property type="match status" value="1"/>
</dbReference>
<dbReference type="InterPro" id="IPR036869">
    <property type="entry name" value="J_dom_sf"/>
</dbReference>
<evidence type="ECO:0000256" key="1">
    <source>
        <dbReference type="SAM" id="MobiDB-lite"/>
    </source>
</evidence>
<dbReference type="PROSITE" id="PS50076">
    <property type="entry name" value="DNAJ_2"/>
    <property type="match status" value="1"/>
</dbReference>
<evidence type="ECO:0000313" key="4">
    <source>
        <dbReference type="EMBL" id="CAL1170607.1"/>
    </source>
</evidence>
<reference evidence="4" key="2">
    <citation type="submission" date="2024-04" db="EMBL/GenBank/DDBJ databases">
        <authorList>
            <person name="Chen Y."/>
            <person name="Shah S."/>
            <person name="Dougan E. K."/>
            <person name="Thang M."/>
            <person name="Chan C."/>
        </authorList>
    </citation>
    <scope>NUCLEOTIDE SEQUENCE [LARGE SCALE GENOMIC DNA]</scope>
</reference>
<dbReference type="AlphaFoldDB" id="A0A9P1GM43"/>
<dbReference type="SUPFAM" id="SSF46565">
    <property type="entry name" value="Chaperone J-domain"/>
    <property type="match status" value="1"/>
</dbReference>
<evidence type="ECO:0000313" key="3">
    <source>
        <dbReference type="EMBL" id="CAI4017232.1"/>
    </source>
</evidence>
<evidence type="ECO:0000313" key="5">
    <source>
        <dbReference type="EMBL" id="CAL4804544.1"/>
    </source>
</evidence>
<sequence>MSASRLAQLLKRFKLPPSASQAELRRAYYKRAKLLHPDIAGEASEADFKRLREDYDEATELLQQAASGSQSYGGYGYGPSKGPWDQSYTTPGGQKWSGEAFGGHFYGNSGFRAGKVDFDPRAFRERQRSHSRPEQSGYSYQAAGRASNHKAPSRSFNPAHIFKTSVAMGMTLLAGQAWMARLQRDAMEFRGGKVYN</sequence>
<evidence type="ECO:0000259" key="2">
    <source>
        <dbReference type="PROSITE" id="PS50076"/>
    </source>
</evidence>
<reference evidence="3" key="1">
    <citation type="submission" date="2022-10" db="EMBL/GenBank/DDBJ databases">
        <authorList>
            <person name="Chen Y."/>
            <person name="Dougan E. K."/>
            <person name="Chan C."/>
            <person name="Rhodes N."/>
            <person name="Thang M."/>
        </authorList>
    </citation>
    <scope>NUCLEOTIDE SEQUENCE</scope>
</reference>
<accession>A0A9P1GM43</accession>
<dbReference type="EMBL" id="CAMXCT010006623">
    <property type="protein sequence ID" value="CAI4017232.1"/>
    <property type="molecule type" value="Genomic_DNA"/>
</dbReference>
<feature type="domain" description="J" evidence="2">
    <location>
        <begin position="8"/>
        <end position="76"/>
    </location>
</feature>
<dbReference type="CDD" id="cd06257">
    <property type="entry name" value="DnaJ"/>
    <property type="match status" value="1"/>
</dbReference>
<proteinExistence type="predicted"/>
<dbReference type="OrthoDB" id="445556at2759"/>
<dbReference type="Gene3D" id="1.10.287.110">
    <property type="entry name" value="DnaJ domain"/>
    <property type="match status" value="1"/>
</dbReference>
<dbReference type="EMBL" id="CAMXCT030006623">
    <property type="protein sequence ID" value="CAL4804544.1"/>
    <property type="molecule type" value="Genomic_DNA"/>
</dbReference>
<feature type="compositionally biased region" description="Basic and acidic residues" evidence="1">
    <location>
        <begin position="124"/>
        <end position="133"/>
    </location>
</feature>
<protein>
    <submittedName>
        <fullName evidence="5">J domain-containing protein</fullName>
    </submittedName>
</protein>